<evidence type="ECO:0000256" key="15">
    <source>
        <dbReference type="RuleBase" id="RU003750"/>
    </source>
</evidence>
<dbReference type="PANTHER" id="PTHR14269">
    <property type="entry name" value="CDP-DIACYLGLYCEROL--GLYCEROL-3-PHOSPHATE 3-PHOSPHATIDYLTRANSFERASE-RELATED"/>
    <property type="match status" value="1"/>
</dbReference>
<keyword evidence="7 15" id="KW-0808">Transferase</keyword>
<comment type="similarity">
    <text evidence="3 15">Belongs to the CDP-alcohol phosphatidyltransferase class-I family.</text>
</comment>
<feature type="transmembrane region" description="Helical" evidence="16">
    <location>
        <begin position="102"/>
        <end position="120"/>
    </location>
</feature>
<keyword evidence="18" id="KW-1185">Reference proteome</keyword>
<evidence type="ECO:0000313" key="18">
    <source>
        <dbReference type="Proteomes" id="UP000776252"/>
    </source>
</evidence>
<evidence type="ECO:0000256" key="5">
    <source>
        <dbReference type="ARBA" id="ARBA00017171"/>
    </source>
</evidence>
<evidence type="ECO:0000256" key="12">
    <source>
        <dbReference type="ARBA" id="ARBA00023209"/>
    </source>
</evidence>
<organism evidence="17 18">
    <name type="scientific">Clostridium frigoris</name>
    <dbReference type="NCBI Taxonomy" id="205327"/>
    <lineage>
        <taxon>Bacteria</taxon>
        <taxon>Bacillati</taxon>
        <taxon>Bacillota</taxon>
        <taxon>Clostridia</taxon>
        <taxon>Eubacteriales</taxon>
        <taxon>Clostridiaceae</taxon>
        <taxon>Clostridium</taxon>
    </lineage>
</organism>
<gene>
    <name evidence="17" type="primary">pssA</name>
    <name evidence="17" type="ORF">KPL37_09075</name>
</gene>
<keyword evidence="8 16" id="KW-0812">Transmembrane</keyword>
<evidence type="ECO:0000256" key="2">
    <source>
        <dbReference type="ARBA" id="ARBA00004127"/>
    </source>
</evidence>
<evidence type="ECO:0000256" key="10">
    <source>
        <dbReference type="ARBA" id="ARBA00023098"/>
    </source>
</evidence>
<evidence type="ECO:0000256" key="11">
    <source>
        <dbReference type="ARBA" id="ARBA00023136"/>
    </source>
</evidence>
<proteinExistence type="inferred from homology"/>
<dbReference type="NCBIfam" id="TIGR00473">
    <property type="entry name" value="pssA"/>
    <property type="match status" value="1"/>
</dbReference>
<dbReference type="PROSITE" id="PS00379">
    <property type="entry name" value="CDP_ALCOHOL_P_TRANSF"/>
    <property type="match status" value="1"/>
</dbReference>
<evidence type="ECO:0000256" key="6">
    <source>
        <dbReference type="ARBA" id="ARBA00022516"/>
    </source>
</evidence>
<evidence type="ECO:0000256" key="13">
    <source>
        <dbReference type="ARBA" id="ARBA00023264"/>
    </source>
</evidence>
<dbReference type="EMBL" id="JAHLDV010000016">
    <property type="protein sequence ID" value="MBU3159903.1"/>
    <property type="molecule type" value="Genomic_DNA"/>
</dbReference>
<reference evidence="17 18" key="1">
    <citation type="submission" date="2021-06" db="EMBL/GenBank/DDBJ databases">
        <title>Clostridia strains as spoilage organisms.</title>
        <authorList>
            <person name="Wambui J."/>
            <person name="Stephan R."/>
            <person name="Stevens M.J.A."/>
        </authorList>
    </citation>
    <scope>NUCLEOTIDE SEQUENCE [LARGE SCALE GENOMIC DNA]</scope>
    <source>
        <strain evidence="17 18">DSM 14204</strain>
    </source>
</reference>
<dbReference type="InterPro" id="IPR000462">
    <property type="entry name" value="CDP-OH_P_trans"/>
</dbReference>
<dbReference type="GO" id="GO:0003882">
    <property type="term" value="F:CDP-diacylglycerol-serine O-phosphatidyltransferase activity"/>
    <property type="evidence" value="ECO:0007669"/>
    <property type="project" value="UniProtKB-EC"/>
</dbReference>
<dbReference type="Pfam" id="PF01066">
    <property type="entry name" value="CDP-OH_P_transf"/>
    <property type="match status" value="1"/>
</dbReference>
<evidence type="ECO:0000256" key="16">
    <source>
        <dbReference type="SAM" id="Phobius"/>
    </source>
</evidence>
<accession>A0ABS6BSK6</accession>
<dbReference type="PANTHER" id="PTHR14269:SF61">
    <property type="entry name" value="CDP-DIACYLGLYCEROL--SERINE O-PHOSPHATIDYLTRANSFERASE"/>
    <property type="match status" value="1"/>
</dbReference>
<feature type="transmembrane region" description="Helical" evidence="16">
    <location>
        <begin position="156"/>
        <end position="173"/>
    </location>
</feature>
<comment type="catalytic activity">
    <reaction evidence="1">
        <text>a CDP-1,2-diacyl-sn-glycerol + L-serine = a 1,2-diacyl-sn-glycero-3-phospho-L-serine + CMP + H(+)</text>
        <dbReference type="Rhea" id="RHEA:16913"/>
        <dbReference type="ChEBI" id="CHEBI:15378"/>
        <dbReference type="ChEBI" id="CHEBI:33384"/>
        <dbReference type="ChEBI" id="CHEBI:57262"/>
        <dbReference type="ChEBI" id="CHEBI:58332"/>
        <dbReference type="ChEBI" id="CHEBI:60377"/>
        <dbReference type="EC" id="2.7.8.8"/>
    </reaction>
</comment>
<feature type="transmembrane region" description="Helical" evidence="16">
    <location>
        <begin position="16"/>
        <end position="35"/>
    </location>
</feature>
<dbReference type="EC" id="2.7.8.8" evidence="4"/>
<evidence type="ECO:0000313" key="17">
    <source>
        <dbReference type="EMBL" id="MBU3159903.1"/>
    </source>
</evidence>
<keyword evidence="6" id="KW-0444">Lipid biosynthesis</keyword>
<protein>
    <recommendedName>
        <fullName evidence="5">CDP-diacylglycerol--serine O-phosphatidyltransferase</fullName>
        <ecNumber evidence="4">2.7.8.8</ecNumber>
    </recommendedName>
    <alternativeName>
        <fullName evidence="14">Phosphatidylserine synthase</fullName>
    </alternativeName>
</protein>
<evidence type="ECO:0000256" key="7">
    <source>
        <dbReference type="ARBA" id="ARBA00022679"/>
    </source>
</evidence>
<evidence type="ECO:0000256" key="9">
    <source>
        <dbReference type="ARBA" id="ARBA00022989"/>
    </source>
</evidence>
<name>A0ABS6BSK6_9CLOT</name>
<dbReference type="Proteomes" id="UP000776252">
    <property type="component" value="Unassembled WGS sequence"/>
</dbReference>
<comment type="subcellular location">
    <subcellularLocation>
        <location evidence="2">Endomembrane system</location>
        <topology evidence="2">Multi-pass membrane protein</topology>
    </subcellularLocation>
</comment>
<evidence type="ECO:0000256" key="8">
    <source>
        <dbReference type="ARBA" id="ARBA00022692"/>
    </source>
</evidence>
<sequence>MQFYYFKEWCLVQKSSIPNILTFGNLVFGLLSLLMTFQANYKLSIIFILLAALMDRYDGQVARLLKVSSELGKELDSLADLVSFGVAPSILIYNLYNFISLGYLGYICFLVYPVAGAYRLARYNNSTFNDVYTGIPITLAGMLVAIYALATLNSPHNFPLTIIIMFILSYLMVSKFKIKKM</sequence>
<dbReference type="InterPro" id="IPR050324">
    <property type="entry name" value="CDP-alcohol_PTase-I"/>
</dbReference>
<feature type="transmembrane region" description="Helical" evidence="16">
    <location>
        <begin position="132"/>
        <end position="150"/>
    </location>
</feature>
<keyword evidence="11 16" id="KW-0472">Membrane</keyword>
<evidence type="ECO:0000256" key="1">
    <source>
        <dbReference type="ARBA" id="ARBA00000287"/>
    </source>
</evidence>
<evidence type="ECO:0000256" key="3">
    <source>
        <dbReference type="ARBA" id="ARBA00010441"/>
    </source>
</evidence>
<keyword evidence="13" id="KW-1208">Phospholipid metabolism</keyword>
<evidence type="ECO:0000256" key="4">
    <source>
        <dbReference type="ARBA" id="ARBA00013174"/>
    </source>
</evidence>
<dbReference type="RefSeq" id="WP_216148285.1">
    <property type="nucleotide sequence ID" value="NZ_JAHLDV010000016.1"/>
</dbReference>
<keyword evidence="9 16" id="KW-1133">Transmembrane helix</keyword>
<dbReference type="InterPro" id="IPR004533">
    <property type="entry name" value="CDP-diaglyc--ser_O-PTrfase"/>
</dbReference>
<evidence type="ECO:0000256" key="14">
    <source>
        <dbReference type="ARBA" id="ARBA00032361"/>
    </source>
</evidence>
<dbReference type="InterPro" id="IPR048254">
    <property type="entry name" value="CDP_ALCOHOL_P_TRANSF_CS"/>
</dbReference>
<keyword evidence="12" id="KW-0594">Phospholipid biosynthesis</keyword>
<keyword evidence="10" id="KW-0443">Lipid metabolism</keyword>
<comment type="caution">
    <text evidence="17">The sequence shown here is derived from an EMBL/GenBank/DDBJ whole genome shotgun (WGS) entry which is preliminary data.</text>
</comment>